<feature type="domain" description="HTH marR-type" evidence="1">
    <location>
        <begin position="12"/>
        <end position="143"/>
    </location>
</feature>
<keyword evidence="3" id="KW-1185">Reference proteome</keyword>
<dbReference type="PANTHER" id="PTHR33164:SF43">
    <property type="entry name" value="HTH-TYPE TRANSCRIPTIONAL REPRESSOR YETL"/>
    <property type="match status" value="1"/>
</dbReference>
<proteinExistence type="predicted"/>
<organism evidence="2 3">
    <name type="scientific">Falsiroseomonas algicola</name>
    <dbReference type="NCBI Taxonomy" id="2716930"/>
    <lineage>
        <taxon>Bacteria</taxon>
        <taxon>Pseudomonadati</taxon>
        <taxon>Pseudomonadota</taxon>
        <taxon>Alphaproteobacteria</taxon>
        <taxon>Acetobacterales</taxon>
        <taxon>Roseomonadaceae</taxon>
        <taxon>Falsiroseomonas</taxon>
    </lineage>
</organism>
<dbReference type="PROSITE" id="PS50995">
    <property type="entry name" value="HTH_MARR_2"/>
    <property type="match status" value="1"/>
</dbReference>
<dbReference type="Pfam" id="PF12802">
    <property type="entry name" value="MarR_2"/>
    <property type="match status" value="1"/>
</dbReference>
<gene>
    <name evidence="2" type="ORF">G3576_00345</name>
</gene>
<name>A0A6M1LEN0_9PROT</name>
<evidence type="ECO:0000259" key="1">
    <source>
        <dbReference type="PROSITE" id="PS50995"/>
    </source>
</evidence>
<dbReference type="GO" id="GO:0006950">
    <property type="term" value="P:response to stress"/>
    <property type="evidence" value="ECO:0007669"/>
    <property type="project" value="TreeGrafter"/>
</dbReference>
<dbReference type="EMBL" id="JAAIKB010000001">
    <property type="protein sequence ID" value="NGM18444.1"/>
    <property type="molecule type" value="Genomic_DNA"/>
</dbReference>
<comment type="caution">
    <text evidence="2">The sequence shown here is derived from an EMBL/GenBank/DDBJ whole genome shotgun (WGS) entry which is preliminary data.</text>
</comment>
<dbReference type="Gene3D" id="1.10.10.10">
    <property type="entry name" value="Winged helix-like DNA-binding domain superfamily/Winged helix DNA-binding domain"/>
    <property type="match status" value="1"/>
</dbReference>
<dbReference type="Proteomes" id="UP000475385">
    <property type="component" value="Unassembled WGS sequence"/>
</dbReference>
<dbReference type="InterPro" id="IPR036390">
    <property type="entry name" value="WH_DNA-bd_sf"/>
</dbReference>
<dbReference type="AlphaFoldDB" id="A0A6M1LEN0"/>
<sequence>MGSSEGTGPPYVGALAHQLYRLARERVVQSIRDAGGTDVHETHLPVFSYPLPDGMRPADLARRLGMSRQAGNHAIQQLEALGYLERRPAPGGGTRRLVYLQPRGWRIAEAIWASMRALEAELAAEVGEERFATFMAVLREVTAARR</sequence>
<dbReference type="InterPro" id="IPR000835">
    <property type="entry name" value="HTH_MarR-typ"/>
</dbReference>
<accession>A0A6M1LEN0</accession>
<dbReference type="InterPro" id="IPR039422">
    <property type="entry name" value="MarR/SlyA-like"/>
</dbReference>
<dbReference type="InterPro" id="IPR036388">
    <property type="entry name" value="WH-like_DNA-bd_sf"/>
</dbReference>
<dbReference type="SUPFAM" id="SSF46785">
    <property type="entry name" value="Winged helix' DNA-binding domain"/>
    <property type="match status" value="1"/>
</dbReference>
<protein>
    <submittedName>
        <fullName evidence="2">Winged helix-turn-helix transcriptional regulator</fullName>
    </submittedName>
</protein>
<dbReference type="GO" id="GO:0003700">
    <property type="term" value="F:DNA-binding transcription factor activity"/>
    <property type="evidence" value="ECO:0007669"/>
    <property type="project" value="InterPro"/>
</dbReference>
<reference evidence="2 3" key="1">
    <citation type="submission" date="2020-02" db="EMBL/GenBank/DDBJ databases">
        <authorList>
            <person name="Kim H.M."/>
            <person name="Jeon C.O."/>
        </authorList>
    </citation>
    <scope>NUCLEOTIDE SEQUENCE [LARGE SCALE GENOMIC DNA]</scope>
    <source>
        <strain evidence="2 3">PeD5</strain>
    </source>
</reference>
<evidence type="ECO:0000313" key="3">
    <source>
        <dbReference type="Proteomes" id="UP000475385"/>
    </source>
</evidence>
<evidence type="ECO:0000313" key="2">
    <source>
        <dbReference type="EMBL" id="NGM18444.1"/>
    </source>
</evidence>
<dbReference type="PANTHER" id="PTHR33164">
    <property type="entry name" value="TRANSCRIPTIONAL REGULATOR, MARR FAMILY"/>
    <property type="match status" value="1"/>
</dbReference>
<reference evidence="2 3" key="2">
    <citation type="submission" date="2020-03" db="EMBL/GenBank/DDBJ databases">
        <title>Roseomonas stagni sp. nov., isolated from pond water in Japan.</title>
        <authorList>
            <person name="Furuhata K."/>
            <person name="Miyamoto H."/>
            <person name="Goto K."/>
        </authorList>
    </citation>
    <scope>NUCLEOTIDE SEQUENCE [LARGE SCALE GENOMIC DNA]</scope>
    <source>
        <strain evidence="2 3">PeD5</strain>
    </source>
</reference>